<dbReference type="Pfam" id="PF01593">
    <property type="entry name" value="Amino_oxidase"/>
    <property type="match status" value="1"/>
</dbReference>
<dbReference type="STRING" id="935700.jaqu_29300"/>
<evidence type="ECO:0000313" key="2">
    <source>
        <dbReference type="EMBL" id="KIT15315.1"/>
    </source>
</evidence>
<dbReference type="EMBL" id="JYFE01000051">
    <property type="protein sequence ID" value="KIT15315.1"/>
    <property type="molecule type" value="Genomic_DNA"/>
</dbReference>
<evidence type="ECO:0000259" key="1">
    <source>
        <dbReference type="Pfam" id="PF01593"/>
    </source>
</evidence>
<dbReference type="PANTHER" id="PTHR42923">
    <property type="entry name" value="PROTOPORPHYRINOGEN OXIDASE"/>
    <property type="match status" value="1"/>
</dbReference>
<evidence type="ECO:0000313" key="3">
    <source>
        <dbReference type="Proteomes" id="UP000032232"/>
    </source>
</evidence>
<proteinExistence type="predicted"/>
<dbReference type="InterPro" id="IPR036188">
    <property type="entry name" value="FAD/NAD-bd_sf"/>
</dbReference>
<dbReference type="Gene3D" id="3.50.50.60">
    <property type="entry name" value="FAD/NAD(P)-binding domain"/>
    <property type="match status" value="1"/>
</dbReference>
<dbReference type="GO" id="GO:0016491">
    <property type="term" value="F:oxidoreductase activity"/>
    <property type="evidence" value="ECO:0007669"/>
    <property type="project" value="InterPro"/>
</dbReference>
<dbReference type="Proteomes" id="UP000032232">
    <property type="component" value="Unassembled WGS sequence"/>
</dbReference>
<dbReference type="PANTHER" id="PTHR42923:SF17">
    <property type="entry name" value="AMINE OXIDASE DOMAIN-CONTAINING PROTEIN"/>
    <property type="match status" value="1"/>
</dbReference>
<comment type="caution">
    <text evidence="2">The sequence shown here is derived from an EMBL/GenBank/DDBJ whole genome shotgun (WGS) entry which is preliminary data.</text>
</comment>
<organism evidence="2 3">
    <name type="scientific">Jannaschia aquimarina</name>
    <dbReference type="NCBI Taxonomy" id="935700"/>
    <lineage>
        <taxon>Bacteria</taxon>
        <taxon>Pseudomonadati</taxon>
        <taxon>Pseudomonadota</taxon>
        <taxon>Alphaproteobacteria</taxon>
        <taxon>Rhodobacterales</taxon>
        <taxon>Roseobacteraceae</taxon>
        <taxon>Jannaschia</taxon>
    </lineage>
</organism>
<dbReference type="Gene3D" id="1.10.405.20">
    <property type="match status" value="1"/>
</dbReference>
<sequence>MAAALELARDHAVTLIESETRLGGHARTVIAGKNGDQPVDTGFIVFNKVNYPHLVALFDRLDVPIADSDMTFAASLRGGRLEYSTRTVDTLFAQRRNLLHPRFMGMVRDIMRFNANAAEARKDGSMSLREFLDSLGLGHAFREWYLGPISGAIWSTPRSEIMDFPAEAMIRFFDNHNLLHHSGQHAWFTVKGGSIEYVRRLEAELRRLGVEIRTGAPVQAVTRAHGGAQVKLDGAEWDSFDEVILATHADVSLRLLADADPEEQAILSRIRTQPNEAVLHSDPAQMPRNRKCWACWNYVEGDTPPERIGLTYWMNELQPIPKDDPLFVTLNPQTPIREDLIHDVTTFRHPLYDLPMLSAVEELKARNGTRGTWYCGAWMRNGFHEDGYASAVAVARAMARRDAVDAAA</sequence>
<dbReference type="Gene3D" id="3.30.70.1990">
    <property type="match status" value="1"/>
</dbReference>
<dbReference type="PATRIC" id="fig|935700.4.peg.3028"/>
<protein>
    <recommendedName>
        <fullName evidence="1">Amine oxidase domain-containing protein</fullName>
    </recommendedName>
</protein>
<gene>
    <name evidence="2" type="ORF">jaqu_29300</name>
</gene>
<accession>A0A0D1EHP4</accession>
<dbReference type="AlphaFoldDB" id="A0A0D1EHP4"/>
<dbReference type="InterPro" id="IPR002937">
    <property type="entry name" value="Amino_oxidase"/>
</dbReference>
<keyword evidence="3" id="KW-1185">Reference proteome</keyword>
<dbReference type="InterPro" id="IPR050464">
    <property type="entry name" value="Zeta_carotene_desat/Oxidored"/>
</dbReference>
<reference evidence="2 3" key="1">
    <citation type="submission" date="2015-02" db="EMBL/GenBank/DDBJ databases">
        <title>Genome Sequence of Jannaschia aquimarina DSM28248, a member of the Roseobacter clade.</title>
        <authorList>
            <person name="Voget S."/>
            <person name="Daniel R."/>
        </authorList>
    </citation>
    <scope>NUCLEOTIDE SEQUENCE [LARGE SCALE GENOMIC DNA]</scope>
    <source>
        <strain evidence="2 3">GSW-M26</strain>
    </source>
</reference>
<feature type="domain" description="Amine oxidase" evidence="1">
    <location>
        <begin position="1"/>
        <end position="258"/>
    </location>
</feature>
<name>A0A0D1EHP4_9RHOB</name>
<dbReference type="SUPFAM" id="SSF51905">
    <property type="entry name" value="FAD/NAD(P)-binding domain"/>
    <property type="match status" value="1"/>
</dbReference>